<evidence type="ECO:0000259" key="2">
    <source>
        <dbReference type="PROSITE" id="PS51352"/>
    </source>
</evidence>
<evidence type="ECO:0000256" key="1">
    <source>
        <dbReference type="ARBA" id="ARBA00023157"/>
    </source>
</evidence>
<evidence type="ECO:0000313" key="4">
    <source>
        <dbReference type="Proteomes" id="UP001285921"/>
    </source>
</evidence>
<protein>
    <submittedName>
        <fullName evidence="3">Thiol-disulfide oxidoreductase ResA</fullName>
    </submittedName>
</protein>
<name>A0ABQ6NG62_9BACL</name>
<comment type="caution">
    <text evidence="3">The sequence shown here is derived from an EMBL/GenBank/DDBJ whole genome shotgun (WGS) entry which is preliminary data.</text>
</comment>
<dbReference type="PANTHER" id="PTHR42852:SF17">
    <property type="entry name" value="THIOREDOXIN-LIKE PROTEIN HI_1115"/>
    <property type="match status" value="1"/>
</dbReference>
<dbReference type="RefSeq" id="WP_317978830.1">
    <property type="nucleotide sequence ID" value="NZ_BTCL01000002.1"/>
</dbReference>
<dbReference type="InterPro" id="IPR036249">
    <property type="entry name" value="Thioredoxin-like_sf"/>
</dbReference>
<dbReference type="Proteomes" id="UP001285921">
    <property type="component" value="Unassembled WGS sequence"/>
</dbReference>
<dbReference type="EMBL" id="BTCL01000002">
    <property type="protein sequence ID" value="GMK43585.1"/>
    <property type="molecule type" value="Genomic_DNA"/>
</dbReference>
<dbReference type="Pfam" id="PF00578">
    <property type="entry name" value="AhpC-TSA"/>
    <property type="match status" value="1"/>
</dbReference>
<feature type="domain" description="Thioredoxin" evidence="2">
    <location>
        <begin position="42"/>
        <end position="180"/>
    </location>
</feature>
<keyword evidence="4" id="KW-1185">Reference proteome</keyword>
<dbReference type="PANTHER" id="PTHR42852">
    <property type="entry name" value="THIOL:DISULFIDE INTERCHANGE PROTEIN DSBE"/>
    <property type="match status" value="1"/>
</dbReference>
<dbReference type="PROSITE" id="PS51352">
    <property type="entry name" value="THIOREDOXIN_2"/>
    <property type="match status" value="1"/>
</dbReference>
<dbReference type="InterPro" id="IPR013766">
    <property type="entry name" value="Thioredoxin_domain"/>
</dbReference>
<dbReference type="Gene3D" id="3.40.30.10">
    <property type="entry name" value="Glutaredoxin"/>
    <property type="match status" value="1"/>
</dbReference>
<reference evidence="3 4" key="1">
    <citation type="submission" date="2023-05" db="EMBL/GenBank/DDBJ databases">
        <title>Draft genome of Paenibacillus sp. CCS26.</title>
        <authorList>
            <person name="Akita H."/>
            <person name="Shinto Y."/>
            <person name="Kimura Z."/>
        </authorList>
    </citation>
    <scope>NUCLEOTIDE SEQUENCE [LARGE SCALE GENOMIC DNA]</scope>
    <source>
        <strain evidence="3 4">CCS26</strain>
    </source>
</reference>
<dbReference type="SUPFAM" id="SSF52833">
    <property type="entry name" value="Thioredoxin-like"/>
    <property type="match status" value="1"/>
</dbReference>
<sequence>MKKSTWILIGAVAAFVLLSLYVTQNYGIKTDAAALAAETKTEAAKVPADDFTLKDLDGKEVTLSGLKGKPVYINFWATWCKWCGKEMPALEKVYQDYKDKGLVVLSVDVGEEQGEVAKYIAEKQYHFPVVLDSDKSVTYAYGIKSIPVSILVNESGDVVFRRVGHMTEEEMRAAIDPLFP</sequence>
<evidence type="ECO:0000313" key="3">
    <source>
        <dbReference type="EMBL" id="GMK43585.1"/>
    </source>
</evidence>
<gene>
    <name evidence="3" type="primary">resA_1</name>
    <name evidence="3" type="ORF">PghCCS26_07120</name>
</gene>
<proteinExistence type="predicted"/>
<organism evidence="3 4">
    <name type="scientific">Paenibacillus glycanilyticus</name>
    <dbReference type="NCBI Taxonomy" id="126569"/>
    <lineage>
        <taxon>Bacteria</taxon>
        <taxon>Bacillati</taxon>
        <taxon>Bacillota</taxon>
        <taxon>Bacilli</taxon>
        <taxon>Bacillales</taxon>
        <taxon>Paenibacillaceae</taxon>
        <taxon>Paenibacillus</taxon>
    </lineage>
</organism>
<dbReference type="InterPro" id="IPR000866">
    <property type="entry name" value="AhpC/TSA"/>
</dbReference>
<dbReference type="InterPro" id="IPR050553">
    <property type="entry name" value="Thioredoxin_ResA/DsbE_sf"/>
</dbReference>
<dbReference type="CDD" id="cd02966">
    <property type="entry name" value="TlpA_like_family"/>
    <property type="match status" value="1"/>
</dbReference>
<keyword evidence="1" id="KW-1015">Disulfide bond</keyword>
<accession>A0ABQ6NG62</accession>